<dbReference type="EMBL" id="MU865320">
    <property type="protein sequence ID" value="KAK4228310.1"/>
    <property type="molecule type" value="Genomic_DNA"/>
</dbReference>
<proteinExistence type="predicted"/>
<feature type="region of interest" description="Disordered" evidence="1">
    <location>
        <begin position="276"/>
        <end position="354"/>
    </location>
</feature>
<gene>
    <name evidence="4" type="ORF">QBC38DRAFT_362125</name>
</gene>
<keyword evidence="5" id="KW-1185">Reference proteome</keyword>
<name>A0AAN7BRR8_9PEZI</name>
<feature type="region of interest" description="Disordered" evidence="1">
    <location>
        <begin position="434"/>
        <end position="573"/>
    </location>
</feature>
<feature type="compositionally biased region" description="Low complexity" evidence="1">
    <location>
        <begin position="526"/>
        <end position="560"/>
    </location>
</feature>
<organism evidence="4 5">
    <name type="scientific">Podospora fimiseda</name>
    <dbReference type="NCBI Taxonomy" id="252190"/>
    <lineage>
        <taxon>Eukaryota</taxon>
        <taxon>Fungi</taxon>
        <taxon>Dikarya</taxon>
        <taxon>Ascomycota</taxon>
        <taxon>Pezizomycotina</taxon>
        <taxon>Sordariomycetes</taxon>
        <taxon>Sordariomycetidae</taxon>
        <taxon>Sordariales</taxon>
        <taxon>Podosporaceae</taxon>
        <taxon>Podospora</taxon>
    </lineage>
</organism>
<evidence type="ECO:0000313" key="5">
    <source>
        <dbReference type="Proteomes" id="UP001301958"/>
    </source>
</evidence>
<accession>A0AAN7BRR8</accession>
<sequence length="573" mass="60298">MRSVFSCSSCAVVLLLSVILGQEVSASHAGKERKDVLHRVAKAQVTARPLLKRDGNEPTCATDHHLCPSSLGGNCCPSRYACAVDSCFATTSGPTTGCGRTGYYPCGAGDAGCCAVGLICADRDCIAPAGVTDLVRSCPNDYFLCPASLNYGCCPNDRGCAVNQCYATEPVTTTVTGAVMATSDGVTIITTTTAVQVSTPTPPTGVATGEERAAKFIPTSVPKVPASTPSSTSNGGSGLSGAAIGGIVAGVVVLLIIVLVAAFFIVRRLNQVVDVVESKKESTTKSRSQALREEYGQHLHPGSPDYTDSRSGDHLMGTSSLNSTAVTPQPGGVVDSRGRSDSNPAGGFTPSPNLYDRYNISPEVHQGYFDHNIASGVQPMQAARMRSSTESSNHGYHQYAYTHQRQYSNASELSDGSDRGNVNSPLVQELDSTGFAELPSAGIHSRSGSRGHMRSRSNSHNNGGGYGSGQIPGLGLTPLDESVEHPESHGFYGRSNQQSGQTGAGLEATWDMNSPTITGERYRDYGQQIQQPGGYSQQDYQGHQQGVYQQQGGYQQQYNGPDDIERPPAPPPK</sequence>
<feature type="compositionally biased region" description="Gly residues" evidence="1">
    <location>
        <begin position="462"/>
        <end position="472"/>
    </location>
</feature>
<feature type="transmembrane region" description="Helical" evidence="2">
    <location>
        <begin position="239"/>
        <end position="266"/>
    </location>
</feature>
<evidence type="ECO:0000256" key="2">
    <source>
        <dbReference type="SAM" id="Phobius"/>
    </source>
</evidence>
<dbReference type="AlphaFoldDB" id="A0AAN7BRR8"/>
<protein>
    <recommendedName>
        <fullName evidence="6">Mid2 domain-containing protein</fullName>
    </recommendedName>
</protein>
<keyword evidence="2" id="KW-0812">Transmembrane</keyword>
<feature type="chain" id="PRO_5042954606" description="Mid2 domain-containing protein" evidence="3">
    <location>
        <begin position="27"/>
        <end position="573"/>
    </location>
</feature>
<evidence type="ECO:0000256" key="3">
    <source>
        <dbReference type="SAM" id="SignalP"/>
    </source>
</evidence>
<feature type="compositionally biased region" description="Polar residues" evidence="1">
    <location>
        <begin position="317"/>
        <end position="327"/>
    </location>
</feature>
<dbReference type="Proteomes" id="UP001301958">
    <property type="component" value="Unassembled WGS sequence"/>
</dbReference>
<keyword evidence="2" id="KW-1133">Transmembrane helix</keyword>
<feature type="region of interest" description="Disordered" evidence="1">
    <location>
        <begin position="406"/>
        <end position="425"/>
    </location>
</feature>
<comment type="caution">
    <text evidence="4">The sequence shown here is derived from an EMBL/GenBank/DDBJ whole genome shotgun (WGS) entry which is preliminary data.</text>
</comment>
<reference evidence="4" key="1">
    <citation type="journal article" date="2023" name="Mol. Phylogenet. Evol.">
        <title>Genome-scale phylogeny and comparative genomics of the fungal order Sordariales.</title>
        <authorList>
            <person name="Hensen N."/>
            <person name="Bonometti L."/>
            <person name="Westerberg I."/>
            <person name="Brannstrom I.O."/>
            <person name="Guillou S."/>
            <person name="Cros-Aarteil S."/>
            <person name="Calhoun S."/>
            <person name="Haridas S."/>
            <person name="Kuo A."/>
            <person name="Mondo S."/>
            <person name="Pangilinan J."/>
            <person name="Riley R."/>
            <person name="LaButti K."/>
            <person name="Andreopoulos B."/>
            <person name="Lipzen A."/>
            <person name="Chen C."/>
            <person name="Yan M."/>
            <person name="Daum C."/>
            <person name="Ng V."/>
            <person name="Clum A."/>
            <person name="Steindorff A."/>
            <person name="Ohm R.A."/>
            <person name="Martin F."/>
            <person name="Silar P."/>
            <person name="Natvig D.O."/>
            <person name="Lalanne C."/>
            <person name="Gautier V."/>
            <person name="Ament-Velasquez S.L."/>
            <person name="Kruys A."/>
            <person name="Hutchinson M.I."/>
            <person name="Powell A.J."/>
            <person name="Barry K."/>
            <person name="Miller A.N."/>
            <person name="Grigoriev I.V."/>
            <person name="Debuchy R."/>
            <person name="Gladieux P."/>
            <person name="Hiltunen Thoren M."/>
            <person name="Johannesson H."/>
        </authorList>
    </citation>
    <scope>NUCLEOTIDE SEQUENCE</scope>
    <source>
        <strain evidence="4">CBS 990.96</strain>
    </source>
</reference>
<keyword evidence="2" id="KW-0472">Membrane</keyword>
<feature type="compositionally biased region" description="Basic and acidic residues" evidence="1">
    <location>
        <begin position="276"/>
        <end position="297"/>
    </location>
</feature>
<feature type="signal peptide" evidence="3">
    <location>
        <begin position="1"/>
        <end position="26"/>
    </location>
</feature>
<evidence type="ECO:0008006" key="6">
    <source>
        <dbReference type="Google" id="ProtNLM"/>
    </source>
</evidence>
<keyword evidence="3" id="KW-0732">Signal</keyword>
<evidence type="ECO:0000313" key="4">
    <source>
        <dbReference type="EMBL" id="KAK4228310.1"/>
    </source>
</evidence>
<reference evidence="4" key="2">
    <citation type="submission" date="2023-05" db="EMBL/GenBank/DDBJ databases">
        <authorList>
            <consortium name="Lawrence Berkeley National Laboratory"/>
            <person name="Steindorff A."/>
            <person name="Hensen N."/>
            <person name="Bonometti L."/>
            <person name="Westerberg I."/>
            <person name="Brannstrom I.O."/>
            <person name="Guillou S."/>
            <person name="Cros-Aarteil S."/>
            <person name="Calhoun S."/>
            <person name="Haridas S."/>
            <person name="Kuo A."/>
            <person name="Mondo S."/>
            <person name="Pangilinan J."/>
            <person name="Riley R."/>
            <person name="Labutti K."/>
            <person name="Andreopoulos B."/>
            <person name="Lipzen A."/>
            <person name="Chen C."/>
            <person name="Yanf M."/>
            <person name="Daum C."/>
            <person name="Ng V."/>
            <person name="Clum A."/>
            <person name="Ohm R."/>
            <person name="Martin F."/>
            <person name="Silar P."/>
            <person name="Natvig D."/>
            <person name="Lalanne C."/>
            <person name="Gautier V."/>
            <person name="Ament-Velasquez S.L."/>
            <person name="Kruys A."/>
            <person name="Hutchinson M.I."/>
            <person name="Powell A.J."/>
            <person name="Barry K."/>
            <person name="Miller A.N."/>
            <person name="Grigoriev I.V."/>
            <person name="Debuchy R."/>
            <person name="Gladieux P."/>
            <person name="Thoren M.H."/>
            <person name="Johannesson H."/>
        </authorList>
    </citation>
    <scope>NUCLEOTIDE SEQUENCE</scope>
    <source>
        <strain evidence="4">CBS 990.96</strain>
    </source>
</reference>
<evidence type="ECO:0000256" key="1">
    <source>
        <dbReference type="SAM" id="MobiDB-lite"/>
    </source>
</evidence>
<feature type="compositionally biased region" description="Basic residues" evidence="1">
    <location>
        <begin position="447"/>
        <end position="457"/>
    </location>
</feature>